<evidence type="ECO:0000313" key="1">
    <source>
        <dbReference type="EMBL" id="BAE52314.1"/>
    </source>
</evidence>
<dbReference type="InterPro" id="IPR012808">
    <property type="entry name" value="CHP02453"/>
</dbReference>
<protein>
    <submittedName>
        <fullName evidence="1">Uncharacterized conserved protein</fullName>
    </submittedName>
</protein>
<dbReference type="Proteomes" id="UP000007058">
    <property type="component" value="Chromosome"/>
</dbReference>
<reference evidence="1 2" key="1">
    <citation type="journal article" date="2005" name="DNA Res.">
        <title>Complete genome sequence of the facultative anaerobic magnetotactic bacterium Magnetospirillum sp. strain AMB-1.</title>
        <authorList>
            <person name="Matsunaga T."/>
            <person name="Okamura Y."/>
            <person name="Fukuda Y."/>
            <person name="Wahyudi A.T."/>
            <person name="Murase Y."/>
            <person name="Takeyama H."/>
        </authorList>
    </citation>
    <scope>NUCLEOTIDE SEQUENCE [LARGE SCALE GENOMIC DNA]</scope>
    <source>
        <strain evidence="2">ATCC 700264 / AMB-1</strain>
    </source>
</reference>
<accession>Q2W1G1</accession>
<dbReference type="Pfam" id="PF09365">
    <property type="entry name" value="DUF2461"/>
    <property type="match status" value="1"/>
</dbReference>
<gene>
    <name evidence="1" type="ordered locus">amb3510</name>
</gene>
<dbReference type="PANTHER" id="PTHR36452">
    <property type="entry name" value="CHROMOSOME 12, WHOLE GENOME SHOTGUN SEQUENCE"/>
    <property type="match status" value="1"/>
</dbReference>
<evidence type="ECO:0000313" key="2">
    <source>
        <dbReference type="Proteomes" id="UP000007058"/>
    </source>
</evidence>
<dbReference type="PANTHER" id="PTHR36452:SF1">
    <property type="entry name" value="DUF2461 DOMAIN-CONTAINING PROTEIN"/>
    <property type="match status" value="1"/>
</dbReference>
<dbReference type="InterPro" id="IPR015996">
    <property type="entry name" value="UCP028451"/>
</dbReference>
<keyword evidence="2" id="KW-1185">Reference proteome</keyword>
<dbReference type="STRING" id="342108.amb3510"/>
<organism evidence="1 2">
    <name type="scientific">Paramagnetospirillum magneticum (strain ATCC 700264 / AMB-1)</name>
    <name type="common">Magnetospirillum magneticum</name>
    <dbReference type="NCBI Taxonomy" id="342108"/>
    <lineage>
        <taxon>Bacteria</taxon>
        <taxon>Pseudomonadati</taxon>
        <taxon>Pseudomonadota</taxon>
        <taxon>Alphaproteobacteria</taxon>
        <taxon>Rhodospirillales</taxon>
        <taxon>Magnetospirillaceae</taxon>
        <taxon>Paramagnetospirillum</taxon>
    </lineage>
</organism>
<dbReference type="KEGG" id="mag:amb3510"/>
<sequence>MEAGSPMTAFTGFSPQAPAFLADLAANNETAWFNARKDDYRDLIQTPLRRLFVAVAPAMLEIDPRFDDNPMGGAVSRIRRDTRFSRDKSPYRVKQWMSFRRAGEGWQDRPAFFLAFGPGGYRYGMGFYAASPATMTAIRAAIAARPTPFAEAMAAAEDAGFVLEGEAYRRSRLPKGMDGSLPAPLQPWFGLKSGHLRRERPMEPLFFSPDLAAELTSRLARLAPLYHLLSAQSVRTAPP</sequence>
<dbReference type="AlphaFoldDB" id="Q2W1G1"/>
<proteinExistence type="predicted"/>
<dbReference type="PIRSF" id="PIRSF028451">
    <property type="entry name" value="UCP028451"/>
    <property type="match status" value="1"/>
</dbReference>
<name>Q2W1G1_PARM1</name>
<dbReference type="NCBIfam" id="TIGR02453">
    <property type="entry name" value="TIGR02453 family protein"/>
    <property type="match status" value="1"/>
</dbReference>
<dbReference type="HOGENOM" id="CLU_036742_2_1_5"/>
<dbReference type="EMBL" id="AP007255">
    <property type="protein sequence ID" value="BAE52314.1"/>
    <property type="molecule type" value="Genomic_DNA"/>
</dbReference>